<organism evidence="3 4">
    <name type="scientific">Seminavis robusta</name>
    <dbReference type="NCBI Taxonomy" id="568900"/>
    <lineage>
        <taxon>Eukaryota</taxon>
        <taxon>Sar</taxon>
        <taxon>Stramenopiles</taxon>
        <taxon>Ochrophyta</taxon>
        <taxon>Bacillariophyta</taxon>
        <taxon>Bacillariophyceae</taxon>
        <taxon>Bacillariophycidae</taxon>
        <taxon>Naviculales</taxon>
        <taxon>Naviculaceae</taxon>
        <taxon>Seminavis</taxon>
    </lineage>
</organism>
<protein>
    <submittedName>
        <fullName evidence="3">(LipO)protein</fullName>
    </submittedName>
</protein>
<accession>A0A9N8DR57</accession>
<feature type="compositionally biased region" description="Basic and acidic residues" evidence="1">
    <location>
        <begin position="8"/>
        <end position="21"/>
    </location>
</feature>
<dbReference type="Pfam" id="PF03382">
    <property type="entry name" value="DUF285"/>
    <property type="match status" value="2"/>
</dbReference>
<reference evidence="3" key="1">
    <citation type="submission" date="2020-06" db="EMBL/GenBank/DDBJ databases">
        <authorList>
            <consortium name="Plant Systems Biology data submission"/>
        </authorList>
    </citation>
    <scope>NUCLEOTIDE SEQUENCE</scope>
    <source>
        <strain evidence="3">D6</strain>
    </source>
</reference>
<evidence type="ECO:0000313" key="3">
    <source>
        <dbReference type="EMBL" id="CAB9505216.1"/>
    </source>
</evidence>
<feature type="compositionally biased region" description="Basic and acidic residues" evidence="1">
    <location>
        <begin position="305"/>
        <end position="317"/>
    </location>
</feature>
<proteinExistence type="predicted"/>
<keyword evidence="4" id="KW-1185">Reference proteome</keyword>
<evidence type="ECO:0000256" key="1">
    <source>
        <dbReference type="SAM" id="MobiDB-lite"/>
    </source>
</evidence>
<keyword evidence="2" id="KW-0472">Membrane</keyword>
<keyword evidence="2" id="KW-0812">Transmembrane</keyword>
<feature type="region of interest" description="Disordered" evidence="1">
    <location>
        <begin position="298"/>
        <end position="326"/>
    </location>
</feature>
<dbReference type="EMBL" id="CAICTM010000222">
    <property type="protein sequence ID" value="CAB9505216.1"/>
    <property type="molecule type" value="Genomic_DNA"/>
</dbReference>
<comment type="caution">
    <text evidence="3">The sequence shown here is derived from an EMBL/GenBank/DDBJ whole genome shotgun (WGS) entry which is preliminary data.</text>
</comment>
<dbReference type="InterPro" id="IPR005046">
    <property type="entry name" value="DUF285"/>
</dbReference>
<feature type="transmembrane region" description="Helical" evidence="2">
    <location>
        <begin position="260"/>
        <end position="281"/>
    </location>
</feature>
<sequence length="587" mass="64352">MVVSDQNGKSDGEVRASKEEQALEEPTTTAADDSEVDVDLIADLMMESGGMNMNNSQVVVADAVEEEEAAMVAISMIKDGADEHYNNMYQYHQDTISETKLRLVHPAQGKLLTVDEPAPDVEFSRAVLVPPCVRGVQKGQELAEDIQPIPGDDDEQDEESPRPPERRVGAHAVQTYRADMVRTTNAATTANAVTALVEQEGSPVVVDHHAVINSSHLIEAQLVETTTGADDSELVVAERMDEVPKPQEEEDTTAPRRPPYVPLAAAIIVLLLVAIIVLLAVQNKASVDVDEEEGMMASTTMGSNQHHDSSMDSDHNSGPHLDTASTTETGQYFHCVHSVEELRETVDKYYLDDSPDSHAAERFGWPMGKWCIRYVRDLSRVFQTDRSRSSEVTAHESDAIREMAQDFVVDLGGWGVSKVAGMEQVFRGVQTMSSEWGIHKWNVARVTTFQGLFMDTVWLPEQPQDASHDFLSSWDTQSLTNLDSTFQRATSFDQSIGSWNVSSVKTLQNAFQGASAFNQDLSSWDVSSMESLQGAFQGASSFQQDLCAWASLLPMDANTTGMFEGTACPNTSDPILSQGGPFCFNCQ</sequence>
<dbReference type="AlphaFoldDB" id="A0A9N8DR57"/>
<feature type="region of interest" description="Disordered" evidence="1">
    <location>
        <begin position="1"/>
        <end position="34"/>
    </location>
</feature>
<feature type="compositionally biased region" description="Basic and acidic residues" evidence="1">
    <location>
        <begin position="159"/>
        <end position="168"/>
    </location>
</feature>
<name>A0A9N8DR57_9STRA</name>
<gene>
    <name evidence="3" type="ORF">SEMRO_223_G091370.1</name>
</gene>
<evidence type="ECO:0000256" key="2">
    <source>
        <dbReference type="SAM" id="Phobius"/>
    </source>
</evidence>
<evidence type="ECO:0000313" key="4">
    <source>
        <dbReference type="Proteomes" id="UP001153069"/>
    </source>
</evidence>
<feature type="region of interest" description="Disordered" evidence="1">
    <location>
        <begin position="146"/>
        <end position="169"/>
    </location>
</feature>
<feature type="region of interest" description="Disordered" evidence="1">
    <location>
        <begin position="239"/>
        <end position="258"/>
    </location>
</feature>
<keyword evidence="2" id="KW-1133">Transmembrane helix</keyword>
<dbReference type="Proteomes" id="UP001153069">
    <property type="component" value="Unassembled WGS sequence"/>
</dbReference>